<dbReference type="KEGG" id="lyj:FKV23_06500"/>
<dbReference type="EMBL" id="CP041242">
    <property type="protein sequence ID" value="QDH69782.1"/>
    <property type="molecule type" value="Genomic_DNA"/>
</dbReference>
<dbReference type="Proteomes" id="UP000317199">
    <property type="component" value="Chromosome"/>
</dbReference>
<keyword evidence="3" id="KW-1185">Reference proteome</keyword>
<proteinExistence type="predicted"/>
<dbReference type="PANTHER" id="PTHR41913:SF1">
    <property type="entry name" value="DUF1684 DOMAIN-CONTAINING PROTEIN"/>
    <property type="match status" value="1"/>
</dbReference>
<dbReference type="PROSITE" id="PS51257">
    <property type="entry name" value="PROKAR_LIPOPROTEIN"/>
    <property type="match status" value="1"/>
</dbReference>
<feature type="chain" id="PRO_5021832517" evidence="1">
    <location>
        <begin position="22"/>
        <end position="318"/>
    </location>
</feature>
<dbReference type="PANTHER" id="PTHR41913">
    <property type="entry name" value="DUF1684 DOMAIN-CONTAINING PROTEIN"/>
    <property type="match status" value="1"/>
</dbReference>
<sequence>MMNKWMMAGVLAMSMMTGGCGGSGTTGSDAAGVDAGVADPAFVAEQQRWRSQRAARLTAPDGWTTLVGLHWIDTGAHYLGSGARNGIRLAVGPEHLGMLELTRQGRLRFVPEQGVELTLDGEPLMTGEVMLRADDDAEGASVIGFDEDRGQAMVLKRGNRHALRVRHADAATRTGFKGIDYWPVDGSWRIPGRFIAHPRGKTLPIVNLVGTTDEMSNPGVVEFERGGQTYRLEALDEGGEQLFLILADRTSGHDSYGAGRYLYAAKPDPQGRVTLDFNQAYNPPCAFTAFATCPLPPHENRLDLAITAGEKAYSFSTN</sequence>
<gene>
    <name evidence="2" type="ORF">FKV23_06500</name>
</gene>
<organism evidence="2 3">
    <name type="scientific">Marilutibacter alkalisoli</name>
    <dbReference type="NCBI Taxonomy" id="2591633"/>
    <lineage>
        <taxon>Bacteria</taxon>
        <taxon>Pseudomonadati</taxon>
        <taxon>Pseudomonadota</taxon>
        <taxon>Gammaproteobacteria</taxon>
        <taxon>Lysobacterales</taxon>
        <taxon>Lysobacteraceae</taxon>
        <taxon>Marilutibacter</taxon>
    </lineage>
</organism>
<dbReference type="InterPro" id="IPR012467">
    <property type="entry name" value="DUF1684"/>
</dbReference>
<accession>A0A514BQU9</accession>
<evidence type="ECO:0000313" key="3">
    <source>
        <dbReference type="Proteomes" id="UP000317199"/>
    </source>
</evidence>
<keyword evidence="1" id="KW-0732">Signal</keyword>
<dbReference type="Pfam" id="PF07920">
    <property type="entry name" value="DUF1684"/>
    <property type="match status" value="1"/>
</dbReference>
<dbReference type="AlphaFoldDB" id="A0A514BQU9"/>
<evidence type="ECO:0000313" key="2">
    <source>
        <dbReference type="EMBL" id="QDH69782.1"/>
    </source>
</evidence>
<dbReference type="OrthoDB" id="5493262at2"/>
<evidence type="ECO:0000256" key="1">
    <source>
        <dbReference type="SAM" id="SignalP"/>
    </source>
</evidence>
<reference evidence="2 3" key="1">
    <citation type="submission" date="2019-06" db="EMBL/GenBank/DDBJ databases">
        <title>Lysobacter alkalisoli sp. nov. isolated from saline-alkali soil.</title>
        <authorList>
            <person name="Sun J.-Q."/>
            <person name="Xu L."/>
        </authorList>
    </citation>
    <scope>NUCLEOTIDE SEQUENCE [LARGE SCALE GENOMIC DNA]</scope>
    <source>
        <strain evidence="2 3">SJ-36</strain>
    </source>
</reference>
<protein>
    <submittedName>
        <fullName evidence="2">DUF1684 domain-containing protein</fullName>
    </submittedName>
</protein>
<name>A0A514BQU9_9GAMM</name>
<feature type="signal peptide" evidence="1">
    <location>
        <begin position="1"/>
        <end position="21"/>
    </location>
</feature>
<dbReference type="RefSeq" id="WP_141623122.1">
    <property type="nucleotide sequence ID" value="NZ_CP041242.1"/>
</dbReference>